<evidence type="ECO:0000256" key="8">
    <source>
        <dbReference type="SAM" id="Phobius"/>
    </source>
</evidence>
<evidence type="ECO:0000256" key="2">
    <source>
        <dbReference type="ARBA" id="ARBA00022475"/>
    </source>
</evidence>
<keyword evidence="5 8" id="KW-0812">Transmembrane</keyword>
<dbReference type="GO" id="GO:0016763">
    <property type="term" value="F:pentosyltransferase activity"/>
    <property type="evidence" value="ECO:0007669"/>
    <property type="project" value="TreeGrafter"/>
</dbReference>
<feature type="transmembrane region" description="Helical" evidence="8">
    <location>
        <begin position="103"/>
        <end position="121"/>
    </location>
</feature>
<evidence type="ECO:0000256" key="4">
    <source>
        <dbReference type="ARBA" id="ARBA00022679"/>
    </source>
</evidence>
<evidence type="ECO:0000259" key="9">
    <source>
        <dbReference type="Pfam" id="PF13231"/>
    </source>
</evidence>
<keyword evidence="4 10" id="KW-0808">Transferase</keyword>
<feature type="transmembrane region" description="Helical" evidence="8">
    <location>
        <begin position="360"/>
        <end position="381"/>
    </location>
</feature>
<keyword evidence="2" id="KW-1003">Cell membrane</keyword>
<dbReference type="InterPro" id="IPR038731">
    <property type="entry name" value="RgtA/B/C-like"/>
</dbReference>
<organism evidence="10 11">
    <name type="scientific">Ancylobacter novellus</name>
    <name type="common">Thiobacillus novellus</name>
    <dbReference type="NCBI Taxonomy" id="921"/>
    <lineage>
        <taxon>Bacteria</taxon>
        <taxon>Pseudomonadati</taxon>
        <taxon>Pseudomonadota</taxon>
        <taxon>Alphaproteobacteria</taxon>
        <taxon>Hyphomicrobiales</taxon>
        <taxon>Xanthobacteraceae</taxon>
        <taxon>Ancylobacter</taxon>
    </lineage>
</organism>
<evidence type="ECO:0000256" key="7">
    <source>
        <dbReference type="ARBA" id="ARBA00023136"/>
    </source>
</evidence>
<dbReference type="InterPro" id="IPR050297">
    <property type="entry name" value="LipidA_mod_glycosyltrf_83"/>
</dbReference>
<evidence type="ECO:0000313" key="11">
    <source>
        <dbReference type="Proteomes" id="UP000248887"/>
    </source>
</evidence>
<feature type="transmembrane region" description="Helical" evidence="8">
    <location>
        <begin position="307"/>
        <end position="324"/>
    </location>
</feature>
<feature type="transmembrane region" description="Helical" evidence="8">
    <location>
        <begin position="178"/>
        <end position="200"/>
    </location>
</feature>
<dbReference type="Pfam" id="PF13231">
    <property type="entry name" value="PMT_2"/>
    <property type="match status" value="1"/>
</dbReference>
<accession>A0A2W5S9S9</accession>
<feature type="transmembrane region" description="Helical" evidence="8">
    <location>
        <begin position="133"/>
        <end position="166"/>
    </location>
</feature>
<sequence>MSHAERRASAGGWTAGEALESLSPLAVALGLCALAIALTLCLRAPIPVDETRYLTVAWDMWRSGDPLVLHLNGEPYAHKPPMLFWLINAAWLVTGPQEWSARLVPALFLPLSVFLTFRLGLRLGDRRVAGRGALVLASTSIFAFMGASTMFDAMLTSAVVLALIGLVRAARGEARSGWLIVALSLGFGVLAKGPVVLLHVLPAALMAPLWVEQPQSWRRWYLSLLAAVLGGAAIALAWAIPSALSGGSEFANELLWGQTSGRMVNAFAHRRPVWFYVALLPVLLFPWVFTARLWTRKVVGGLWQSRIWRLPVIMAAGSFVTLSLVSGKQIHYLLPMLPAASLIIARLLSQSGATRDERGFALMAALFGAALLALAALAPWLPATFPPVYAAPALLLIAAALPLWALRHALWQVVPAFAAILAIVLSLEAGMGALGAFDLRPLARQIDPARPLAFVGGYQGEVDFAARRTGRVDVVTQQEAASWRKAHPEGQLVAIFRDSAPDFGAGKPWIARYTNRYIGLWPPMAATGDAEGDAPPAGRR</sequence>
<evidence type="ECO:0000313" key="10">
    <source>
        <dbReference type="EMBL" id="PZQ79547.1"/>
    </source>
</evidence>
<protein>
    <submittedName>
        <fullName evidence="10">Glycosyltransferase</fullName>
    </submittedName>
</protein>
<comment type="caution">
    <text evidence="10">The sequence shown here is derived from an EMBL/GenBank/DDBJ whole genome shotgun (WGS) entry which is preliminary data.</text>
</comment>
<dbReference type="EMBL" id="QFQD01000084">
    <property type="protein sequence ID" value="PZQ79547.1"/>
    <property type="molecule type" value="Genomic_DNA"/>
</dbReference>
<keyword evidence="6 8" id="KW-1133">Transmembrane helix</keyword>
<reference evidence="10 11" key="1">
    <citation type="submission" date="2017-08" db="EMBL/GenBank/DDBJ databases">
        <title>Infants hospitalized years apart are colonized by the same room-sourced microbial strains.</title>
        <authorList>
            <person name="Brooks B."/>
            <person name="Olm M.R."/>
            <person name="Firek B.A."/>
            <person name="Baker R."/>
            <person name="Thomas B.C."/>
            <person name="Morowitz M.J."/>
            <person name="Banfield J.F."/>
        </authorList>
    </citation>
    <scope>NUCLEOTIDE SEQUENCE [LARGE SCALE GENOMIC DNA]</scope>
    <source>
        <strain evidence="10">S2_005_001_R2_27</strain>
    </source>
</reference>
<dbReference type="GO" id="GO:0009103">
    <property type="term" value="P:lipopolysaccharide biosynthetic process"/>
    <property type="evidence" value="ECO:0007669"/>
    <property type="project" value="TreeGrafter"/>
</dbReference>
<evidence type="ECO:0000256" key="1">
    <source>
        <dbReference type="ARBA" id="ARBA00004651"/>
    </source>
</evidence>
<feature type="domain" description="Glycosyltransferase RgtA/B/C/D-like" evidence="9">
    <location>
        <begin position="78"/>
        <end position="240"/>
    </location>
</feature>
<feature type="transmembrane region" description="Helical" evidence="8">
    <location>
        <begin position="387"/>
        <end position="406"/>
    </location>
</feature>
<gene>
    <name evidence="10" type="ORF">DI549_19835</name>
</gene>
<keyword evidence="3" id="KW-0328">Glycosyltransferase</keyword>
<comment type="subcellular location">
    <subcellularLocation>
        <location evidence="1">Cell membrane</location>
        <topology evidence="1">Multi-pass membrane protein</topology>
    </subcellularLocation>
</comment>
<dbReference type="PANTHER" id="PTHR33908:SF3">
    <property type="entry name" value="UNDECAPRENYL PHOSPHATE-ALPHA-4-AMINO-4-DEOXY-L-ARABINOSE ARABINOSYL TRANSFERASE"/>
    <property type="match status" value="1"/>
</dbReference>
<dbReference type="GO" id="GO:0010041">
    <property type="term" value="P:response to iron(III) ion"/>
    <property type="evidence" value="ECO:0007669"/>
    <property type="project" value="TreeGrafter"/>
</dbReference>
<dbReference type="AlphaFoldDB" id="A0A2W5S9S9"/>
<feature type="transmembrane region" description="Helical" evidence="8">
    <location>
        <begin position="21"/>
        <end position="46"/>
    </location>
</feature>
<dbReference type="GO" id="GO:0005886">
    <property type="term" value="C:plasma membrane"/>
    <property type="evidence" value="ECO:0007669"/>
    <property type="project" value="UniProtKB-SubCell"/>
</dbReference>
<feature type="transmembrane region" description="Helical" evidence="8">
    <location>
        <begin position="330"/>
        <end position="348"/>
    </location>
</feature>
<evidence type="ECO:0000256" key="3">
    <source>
        <dbReference type="ARBA" id="ARBA00022676"/>
    </source>
</evidence>
<feature type="transmembrane region" description="Helical" evidence="8">
    <location>
        <begin position="413"/>
        <end position="437"/>
    </location>
</feature>
<dbReference type="PANTHER" id="PTHR33908">
    <property type="entry name" value="MANNOSYLTRANSFERASE YKCB-RELATED"/>
    <property type="match status" value="1"/>
</dbReference>
<feature type="transmembrane region" description="Helical" evidence="8">
    <location>
        <begin position="273"/>
        <end position="295"/>
    </location>
</feature>
<evidence type="ECO:0000256" key="6">
    <source>
        <dbReference type="ARBA" id="ARBA00022989"/>
    </source>
</evidence>
<proteinExistence type="predicted"/>
<evidence type="ECO:0000256" key="5">
    <source>
        <dbReference type="ARBA" id="ARBA00022692"/>
    </source>
</evidence>
<feature type="transmembrane region" description="Helical" evidence="8">
    <location>
        <begin position="220"/>
        <end position="240"/>
    </location>
</feature>
<dbReference type="Proteomes" id="UP000248887">
    <property type="component" value="Unassembled WGS sequence"/>
</dbReference>
<keyword evidence="7 8" id="KW-0472">Membrane</keyword>
<name>A0A2W5S9S9_ANCNO</name>